<evidence type="ECO:0000313" key="2">
    <source>
        <dbReference type="EMBL" id="MBB6092114.1"/>
    </source>
</evidence>
<evidence type="ECO:0000256" key="1">
    <source>
        <dbReference type="SAM" id="SignalP"/>
    </source>
</evidence>
<sequence length="368" mass="39764">MNVYVGIAVVGLTCVSVAHASQPEQIKPRTTQYCAYGLGDSAPGAYATPTAINNRNHIVGYYVSDGRPLPFVWSAETGMRKLPLLEGDDMGSAADINDRGEIVGVSMNQAEFMEHSVRWHRNGEIEALSIPFVEGASHYATGINRRGDITGSSNRRPANPIDRGYLLERNGNAIDLGTLDSPYPASTALGLNDAGTVVGFSTFGFQSNAFVWTRATGLELLWEPGRDGWYAIAAYAVNNRGHVVGSMESNAGFDSFFWSRQGGLVFFNVPDGSAKDINARDQVVGWGSDYGYLWDRRNGVQDLNTLVDRSSSEPVGQIITGYSINDAAWIAAQADDGTQTRAVVLIPQRRAKKPCPPTVPRASAPVEQ</sequence>
<keyword evidence="1" id="KW-0732">Signal</keyword>
<organism evidence="2 3">
    <name type="scientific">Povalibacter uvarum</name>
    <dbReference type="NCBI Taxonomy" id="732238"/>
    <lineage>
        <taxon>Bacteria</taxon>
        <taxon>Pseudomonadati</taxon>
        <taxon>Pseudomonadota</taxon>
        <taxon>Gammaproteobacteria</taxon>
        <taxon>Steroidobacterales</taxon>
        <taxon>Steroidobacteraceae</taxon>
        <taxon>Povalibacter</taxon>
    </lineage>
</organism>
<feature type="signal peptide" evidence="1">
    <location>
        <begin position="1"/>
        <end position="20"/>
    </location>
</feature>
<feature type="chain" id="PRO_5032471368" evidence="1">
    <location>
        <begin position="21"/>
        <end position="368"/>
    </location>
</feature>
<gene>
    <name evidence="2" type="ORF">HNQ60_000960</name>
</gene>
<evidence type="ECO:0000313" key="3">
    <source>
        <dbReference type="Proteomes" id="UP000588068"/>
    </source>
</evidence>
<reference evidence="2 3" key="1">
    <citation type="submission" date="2020-08" db="EMBL/GenBank/DDBJ databases">
        <title>Genomic Encyclopedia of Type Strains, Phase IV (KMG-IV): sequencing the most valuable type-strain genomes for metagenomic binning, comparative biology and taxonomic classification.</title>
        <authorList>
            <person name="Goeker M."/>
        </authorList>
    </citation>
    <scope>NUCLEOTIDE SEQUENCE [LARGE SCALE GENOMIC DNA]</scope>
    <source>
        <strain evidence="2 3">DSM 26723</strain>
    </source>
</reference>
<keyword evidence="3" id="KW-1185">Reference proteome</keyword>
<protein>
    <submittedName>
        <fullName evidence="2">Putative membrane protein</fullName>
    </submittedName>
</protein>
<proteinExistence type="predicted"/>
<dbReference type="AlphaFoldDB" id="A0A841HHS2"/>
<dbReference type="Proteomes" id="UP000588068">
    <property type="component" value="Unassembled WGS sequence"/>
</dbReference>
<comment type="caution">
    <text evidence="2">The sequence shown here is derived from an EMBL/GenBank/DDBJ whole genome shotgun (WGS) entry which is preliminary data.</text>
</comment>
<dbReference type="RefSeq" id="WP_184329865.1">
    <property type="nucleotide sequence ID" value="NZ_JACHHZ010000001.1"/>
</dbReference>
<accession>A0A841HHS2</accession>
<name>A0A841HHS2_9GAMM</name>
<dbReference type="EMBL" id="JACHHZ010000001">
    <property type="protein sequence ID" value="MBB6092114.1"/>
    <property type="molecule type" value="Genomic_DNA"/>
</dbReference>